<gene>
    <name evidence="2" type="ORF">KL86CIT2_340007</name>
    <name evidence="3" type="ORF">KM92CIT3_60106</name>
</gene>
<organism evidence="2">
    <name type="scientific">uncultured Citrobacter sp</name>
    <dbReference type="NCBI Taxonomy" id="200446"/>
    <lineage>
        <taxon>Bacteria</taxon>
        <taxon>Pseudomonadati</taxon>
        <taxon>Pseudomonadota</taxon>
        <taxon>Gammaproteobacteria</taxon>
        <taxon>Enterobacterales</taxon>
        <taxon>Enterobacteriaceae</taxon>
        <taxon>Citrobacter</taxon>
        <taxon>environmental samples</taxon>
    </lineage>
</organism>
<keyword evidence="1" id="KW-0472">Membrane</keyword>
<dbReference type="GeneID" id="87002515"/>
<keyword evidence="1" id="KW-0812">Transmembrane</keyword>
<reference evidence="2" key="1">
    <citation type="submission" date="2016-04" db="EMBL/GenBank/DDBJ databases">
        <authorList>
            <person name="Evans L.H."/>
            <person name="Alamgir A."/>
            <person name="Owens N."/>
            <person name="Weber N.D."/>
            <person name="Virtaneva K."/>
            <person name="Barbian K."/>
            <person name="Babar A."/>
            <person name="Rosenke K."/>
        </authorList>
    </citation>
    <scope>NUCLEOTIDE SEQUENCE</scope>
    <source>
        <strain evidence="2">86-2</strain>
        <strain evidence="3">92-3</strain>
    </source>
</reference>
<evidence type="ECO:0000313" key="3">
    <source>
        <dbReference type="EMBL" id="SBV64995.1"/>
    </source>
</evidence>
<proteinExistence type="predicted"/>
<dbReference type="AlphaFoldDB" id="A0A212IBD1"/>
<dbReference type="EMBL" id="FLUA01000032">
    <property type="protein sequence ID" value="SBV64085.1"/>
    <property type="molecule type" value="Genomic_DNA"/>
</dbReference>
<protein>
    <submittedName>
        <fullName evidence="2">Uncharacterized protein</fullName>
    </submittedName>
</protein>
<feature type="transmembrane region" description="Helical" evidence="1">
    <location>
        <begin position="68"/>
        <end position="87"/>
    </location>
</feature>
<sequence length="492" mass="57066">MKFQDVATFSGNILTFLGLPALIFFKFSSFLFFLNEWKIPFICGSVVILITTLIYHRKKRRYPNKSSCFSLLVLFFAMGCAIFYQPYPEFAQISISGFYNEKDGGWNSSNTDENAYDITHQMEETWKRATSKENPSFQFVPPFAVENWQFPTLFLTHRSKQQIINLAEANSRSVVTLVGFTRDNKIEKIHYGLNGKLLSPNAHSINLESRWFNQIFDKIISQSQLTDAQKREIIAKILFIDINARTLSARKDEMDAIGMANLVVKIRSEVIDLKGRYPFIDDELNFLMAGLTASFVDVYSAELSDDVAAGFLVQALSFHPYYPYPDKESFQRAYVKNSYDKWKLTNDAENDVTLLSHLAQLTSFIEDTKEKEKIIDDFKNQVFLQNQSPTIFYSMLEMIKTSNSLLDIPVKQIHEIKEIEDYTDNFLYQHPGMDDEFIELKSALLYGVCHTWYVNHNRKKDASRLLRKFTNIVDNNPNVLHFLIKMKQEDSE</sequence>
<dbReference type="EMBL" id="FLUB01000018">
    <property type="protein sequence ID" value="SBV64995.1"/>
    <property type="molecule type" value="Genomic_DNA"/>
</dbReference>
<feature type="transmembrane region" description="Helical" evidence="1">
    <location>
        <begin position="12"/>
        <end position="33"/>
    </location>
</feature>
<evidence type="ECO:0000313" key="2">
    <source>
        <dbReference type="EMBL" id="SBV64085.1"/>
    </source>
</evidence>
<evidence type="ECO:0000256" key="1">
    <source>
        <dbReference type="SAM" id="Phobius"/>
    </source>
</evidence>
<dbReference type="RefSeq" id="WP_016149638.1">
    <property type="nucleotide sequence ID" value="NZ_LT598670.1"/>
</dbReference>
<feature type="transmembrane region" description="Helical" evidence="1">
    <location>
        <begin position="39"/>
        <end position="56"/>
    </location>
</feature>
<accession>A0A212IBD1</accession>
<keyword evidence="1" id="KW-1133">Transmembrane helix</keyword>
<name>A0A212IBD1_9ENTR</name>